<dbReference type="EMBL" id="JBDLNV010000009">
    <property type="protein sequence ID" value="MFM1726282.1"/>
    <property type="molecule type" value="Genomic_DNA"/>
</dbReference>
<evidence type="ECO:0000313" key="3">
    <source>
        <dbReference type="EMBL" id="MFM1726282.1"/>
    </source>
</evidence>
<comment type="caution">
    <text evidence="3">The sequence shown here is derived from an EMBL/GenBank/DDBJ whole genome shotgun (WGS) entry which is preliminary data.</text>
</comment>
<evidence type="ECO:0000259" key="2">
    <source>
        <dbReference type="PROSITE" id="PS50043"/>
    </source>
</evidence>
<dbReference type="Proteomes" id="UP001629745">
    <property type="component" value="Unassembled WGS sequence"/>
</dbReference>
<dbReference type="InterPro" id="IPR027417">
    <property type="entry name" value="P-loop_NTPase"/>
</dbReference>
<dbReference type="Gene3D" id="1.25.40.10">
    <property type="entry name" value="Tetratricopeptide repeat domain"/>
    <property type="match status" value="1"/>
</dbReference>
<dbReference type="InterPro" id="IPR011990">
    <property type="entry name" value="TPR-like_helical_dom_sf"/>
</dbReference>
<organism evidence="3 4">
    <name type="scientific">Rhodococcus parequi</name>
    <dbReference type="NCBI Taxonomy" id="3137122"/>
    <lineage>
        <taxon>Bacteria</taxon>
        <taxon>Bacillati</taxon>
        <taxon>Actinomycetota</taxon>
        <taxon>Actinomycetes</taxon>
        <taxon>Mycobacteriales</taxon>
        <taxon>Nocardiaceae</taxon>
        <taxon>Rhodococcus</taxon>
    </lineage>
</organism>
<evidence type="ECO:0000313" key="4">
    <source>
        <dbReference type="Proteomes" id="UP001629745"/>
    </source>
</evidence>
<dbReference type="InterPro" id="IPR036388">
    <property type="entry name" value="WH-like_DNA-bd_sf"/>
</dbReference>
<feature type="compositionally biased region" description="Gly residues" evidence="1">
    <location>
        <begin position="1"/>
        <end position="10"/>
    </location>
</feature>
<dbReference type="SUPFAM" id="SSF52540">
    <property type="entry name" value="P-loop containing nucleoside triphosphate hydrolases"/>
    <property type="match status" value="1"/>
</dbReference>
<dbReference type="PANTHER" id="PTHR47691:SF3">
    <property type="entry name" value="HTH-TYPE TRANSCRIPTIONAL REGULATOR RV0890C-RELATED"/>
    <property type="match status" value="1"/>
</dbReference>
<dbReference type="Gene3D" id="3.40.50.300">
    <property type="entry name" value="P-loop containing nucleotide triphosphate hydrolases"/>
    <property type="match status" value="1"/>
</dbReference>
<protein>
    <submittedName>
        <fullName evidence="3">LuxR C-terminal-related transcriptional regulator</fullName>
    </submittedName>
</protein>
<dbReference type="SUPFAM" id="SSF46894">
    <property type="entry name" value="C-terminal effector domain of the bipartite response regulators"/>
    <property type="match status" value="1"/>
</dbReference>
<feature type="region of interest" description="Disordered" evidence="1">
    <location>
        <begin position="1"/>
        <end position="31"/>
    </location>
</feature>
<reference evidence="3 4" key="1">
    <citation type="submission" date="2023-11" db="EMBL/GenBank/DDBJ databases">
        <authorList>
            <person name="Val-Calvo J."/>
            <person name="Scortti M."/>
            <person name="Vazquez-Boland J."/>
        </authorList>
    </citation>
    <scope>NUCLEOTIDE SEQUENCE [LARGE SCALE GENOMIC DNA]</scope>
    <source>
        <strain evidence="3 4">PAM 2766</strain>
    </source>
</reference>
<dbReference type="PANTHER" id="PTHR47691">
    <property type="entry name" value="REGULATOR-RELATED"/>
    <property type="match status" value="1"/>
</dbReference>
<dbReference type="InterPro" id="IPR000792">
    <property type="entry name" value="Tscrpt_reg_LuxR_C"/>
</dbReference>
<dbReference type="PROSITE" id="PS50043">
    <property type="entry name" value="HTH_LUXR_2"/>
    <property type="match status" value="1"/>
</dbReference>
<dbReference type="RefSeq" id="WP_420166731.1">
    <property type="nucleotide sequence ID" value="NZ_JBDLNV010000009.1"/>
</dbReference>
<dbReference type="InterPro" id="IPR058852">
    <property type="entry name" value="HTH_77"/>
</dbReference>
<proteinExistence type="predicted"/>
<dbReference type="Pfam" id="PF00196">
    <property type="entry name" value="GerE"/>
    <property type="match status" value="1"/>
</dbReference>
<dbReference type="Gene3D" id="1.10.10.10">
    <property type="entry name" value="Winged helix-like DNA-binding domain superfamily/Winged helix DNA-binding domain"/>
    <property type="match status" value="1"/>
</dbReference>
<keyword evidence="4" id="KW-1185">Reference proteome</keyword>
<dbReference type="Pfam" id="PF25872">
    <property type="entry name" value="HTH_77"/>
    <property type="match status" value="1"/>
</dbReference>
<gene>
    <name evidence="3" type="ORF">ABEU20_004907</name>
</gene>
<dbReference type="CDD" id="cd06170">
    <property type="entry name" value="LuxR_C_like"/>
    <property type="match status" value="1"/>
</dbReference>
<dbReference type="SMART" id="SM00421">
    <property type="entry name" value="HTH_LUXR"/>
    <property type="match status" value="1"/>
</dbReference>
<name>A0ABW9FLD6_9NOCA</name>
<evidence type="ECO:0000256" key="1">
    <source>
        <dbReference type="SAM" id="MobiDB-lite"/>
    </source>
</evidence>
<dbReference type="InterPro" id="IPR016032">
    <property type="entry name" value="Sig_transdc_resp-reg_C-effctor"/>
</dbReference>
<accession>A0ABW9FLD6</accession>
<dbReference type="PRINTS" id="PR00038">
    <property type="entry name" value="HTHLUXR"/>
</dbReference>
<feature type="domain" description="HTH luxR-type" evidence="2">
    <location>
        <begin position="721"/>
        <end position="786"/>
    </location>
</feature>
<dbReference type="PRINTS" id="PR00364">
    <property type="entry name" value="DISEASERSIST"/>
</dbReference>
<dbReference type="PROSITE" id="PS00622">
    <property type="entry name" value="HTH_LUXR_1"/>
    <property type="match status" value="1"/>
</dbReference>
<sequence>MISRNMGGGMVDVDTRGPHRGSGPSAGDGRLPADLTSFVGRRHELTAVRNALGEGRLVTLTGIGGVGKTRLALRVATSIRRNFPDGVWLIELADVHDPAFVVDVVATTLGVRDYTGRPPREALVEALAQGSRLLVLDNCEQVIDAVAELVQALLERCPGLHVLTTSRERLGLGCEAVIAVSPLTTPSRGRSQPVIKVSRFDAVALFAERAASAVPGFALTDDNTATIAKICARLDGLPLAIELAAARTRALSPEQILQRLTDRRGVLTWSSRGVPPRQQTLRWSIGWSYDLCTPEEQKLWRRLSLFTGSFDIDDAEHVCGDDCGGDLLDILASLVDKSIIVRDDAPDRARYRMLDTVRGYGREQLDDSSSDADLRLRFRDWYTRMALDAEADWISPRQLEWSDRLRAELPNLREGFEFALDEADGSALQLAASLYPVWIARGLFAEGRRWLDRALDQPHPQPAILRAKALFAAAILAAFQGDLTAAGARAEEASELDSPTADPITRAYVAMADGITAFCSGDLDRARVRLRFAVDTPGVADHPQLQLEALSLLGWAHVGDNTARALTFQGRALAIAQEHGEFVHRGYSLWANGVDTWRSGDRAHATELLEAGLRLTRQTDDPLMVFTCLQALAWLTAETAQVRRAAVIMGAADAHRRLVGSNPVFFPNLLVHQLDFEKTVRAALDDATQGAAHREGASMTTAEAIAYTLGEQGREAKPTAPGQDRTVLTKREHEVAELVAVGLTNKEIATRLTISRRTVDGHVDHILTKLGFTSRVQVATWIAESAHAD</sequence>